<keyword evidence="3" id="KW-1185">Reference proteome</keyword>
<evidence type="ECO:0000313" key="2">
    <source>
        <dbReference type="EMBL" id="KRQ15556.1"/>
    </source>
</evidence>
<evidence type="ECO:0000313" key="3">
    <source>
        <dbReference type="Proteomes" id="UP000051936"/>
    </source>
</evidence>
<name>A0A0R3E660_9BRAD</name>
<dbReference type="STRING" id="989370.AOQ71_09230"/>
<feature type="coiled-coil region" evidence="1">
    <location>
        <begin position="6"/>
        <end position="33"/>
    </location>
</feature>
<keyword evidence="1" id="KW-0175">Coiled coil</keyword>
<dbReference type="AlphaFoldDB" id="A0A0R3E660"/>
<proteinExistence type="predicted"/>
<reference evidence="2 3" key="1">
    <citation type="submission" date="2015-09" db="EMBL/GenBank/DDBJ databases">
        <title>Draft Genome Sequence of Bradyrhizobium manausense Strain BR 3351T, a Novel Symbiotic Nitrogen-Fixing Alphaproteobacterium Isolated from Brazilian Amazon Rain Forest.</title>
        <authorList>
            <person name="De Araujo J.L."/>
            <person name="Zilli J.E."/>
        </authorList>
    </citation>
    <scope>NUCLEOTIDE SEQUENCE [LARGE SCALE GENOMIC DNA]</scope>
    <source>
        <strain evidence="2 3">BR3351</strain>
    </source>
</reference>
<sequence length="275" mass="30395">MNADFRYLAKQALVRAKAELAALQDERKYAALELRFPMEAVTYDRAQALKAEMPPEEYKTWQPRKLMQVLHDIDPSLGMSASIAVGVEETYGVEPPPDKLQFLGTDTVFTLADLKEHYDAIGNYLHVPSLAQFMKGGMPGGTKLRARCEKVIAALEVVLGSPIWNATFGVFTEFACGRCESPVRKRMPHGKSEVEVTCFECKAQDVLSPQGDQQVLATPKMVPMPCGNEGCSESISIWSDEVKPGVHWTCKGCGKHWVLGFGVKRVAKEDDEAAK</sequence>
<dbReference type="RefSeq" id="WP_063958216.1">
    <property type="nucleotide sequence ID" value="NZ_LJYG01000042.1"/>
</dbReference>
<dbReference type="EMBL" id="LJYG01000042">
    <property type="protein sequence ID" value="KRQ15556.1"/>
    <property type="molecule type" value="Genomic_DNA"/>
</dbReference>
<dbReference type="Proteomes" id="UP000051936">
    <property type="component" value="Unassembled WGS sequence"/>
</dbReference>
<comment type="caution">
    <text evidence="2">The sequence shown here is derived from an EMBL/GenBank/DDBJ whole genome shotgun (WGS) entry which is preliminary data.</text>
</comment>
<evidence type="ECO:0000256" key="1">
    <source>
        <dbReference type="SAM" id="Coils"/>
    </source>
</evidence>
<organism evidence="2 3">
    <name type="scientific">Bradyrhizobium manausense</name>
    <dbReference type="NCBI Taxonomy" id="989370"/>
    <lineage>
        <taxon>Bacteria</taxon>
        <taxon>Pseudomonadati</taxon>
        <taxon>Pseudomonadota</taxon>
        <taxon>Alphaproteobacteria</taxon>
        <taxon>Hyphomicrobiales</taxon>
        <taxon>Nitrobacteraceae</taxon>
        <taxon>Bradyrhizobium</taxon>
    </lineage>
</organism>
<gene>
    <name evidence="2" type="ORF">AOQ71_09230</name>
</gene>
<accession>A0A0R3E660</accession>
<protein>
    <submittedName>
        <fullName evidence="2">Uncharacterized protein</fullName>
    </submittedName>
</protein>